<dbReference type="PATRIC" id="fig|1110509.7.peg.821"/>
<evidence type="ECO:0000259" key="1">
    <source>
        <dbReference type="Pfam" id="PF00117"/>
    </source>
</evidence>
<keyword evidence="2" id="KW-0808">Transferase</keyword>
<dbReference type="Gene3D" id="3.40.50.880">
    <property type="match status" value="1"/>
</dbReference>
<dbReference type="GO" id="GO:0005829">
    <property type="term" value="C:cytosol"/>
    <property type="evidence" value="ECO:0007669"/>
    <property type="project" value="TreeGrafter"/>
</dbReference>
<evidence type="ECO:0000313" key="3">
    <source>
        <dbReference type="Proteomes" id="UP000005877"/>
    </source>
</evidence>
<dbReference type="HOGENOM" id="CLU_054974_3_3_2"/>
<gene>
    <name evidence="2" type="ordered locus">Mhar_0732</name>
</gene>
<evidence type="ECO:0000313" key="2">
    <source>
        <dbReference type="EMBL" id="AET64110.1"/>
    </source>
</evidence>
<dbReference type="Proteomes" id="UP000005877">
    <property type="component" value="Chromosome"/>
</dbReference>
<dbReference type="GeneID" id="12509901"/>
<protein>
    <submittedName>
        <fullName evidence="2">Glutamine amidotransferase class-I</fullName>
    </submittedName>
</protein>
<dbReference type="EMBL" id="CP003117">
    <property type="protein sequence ID" value="AET64110.1"/>
    <property type="molecule type" value="Genomic_DNA"/>
</dbReference>
<dbReference type="GO" id="GO:0016740">
    <property type="term" value="F:transferase activity"/>
    <property type="evidence" value="ECO:0007669"/>
    <property type="project" value="UniProtKB-KW"/>
</dbReference>
<feature type="domain" description="Glutamine amidotransferase" evidence="1">
    <location>
        <begin position="44"/>
        <end position="179"/>
    </location>
</feature>
<keyword evidence="3" id="KW-1185">Reference proteome</keyword>
<dbReference type="RefSeq" id="WP_014586295.1">
    <property type="nucleotide sequence ID" value="NC_017527.1"/>
</dbReference>
<dbReference type="AlphaFoldDB" id="G7WKS7"/>
<reference evidence="2 3" key="1">
    <citation type="journal article" date="2012" name="PLoS ONE">
        <title>The genome characteristics and predicted function of methyl-group oxidation pathway in the obligate aceticlastic methanogens, Methanosaeta spp.</title>
        <authorList>
            <person name="Zhu J."/>
            <person name="Zheng H."/>
            <person name="Ai G."/>
            <person name="Zhang G."/>
            <person name="Liu D."/>
            <person name="Liu X."/>
            <person name="Dong X."/>
        </authorList>
    </citation>
    <scope>NUCLEOTIDE SEQUENCE [LARGE SCALE GENOMIC DNA]</scope>
    <source>
        <strain evidence="2 3">6Ac</strain>
    </source>
</reference>
<dbReference type="PANTHER" id="PTHR42695:SF5">
    <property type="entry name" value="GLUTAMINE AMIDOTRANSFERASE YLR126C-RELATED"/>
    <property type="match status" value="1"/>
</dbReference>
<dbReference type="FunFam" id="3.40.50.880:FF:000033">
    <property type="entry name" value="Glutamine amidotransferase class-I"/>
    <property type="match status" value="1"/>
</dbReference>
<dbReference type="InterPro" id="IPR017926">
    <property type="entry name" value="GATASE"/>
</dbReference>
<proteinExistence type="predicted"/>
<accession>G7WKS7</accession>
<dbReference type="InterPro" id="IPR044992">
    <property type="entry name" value="ChyE-like"/>
</dbReference>
<dbReference type="InterPro" id="IPR029062">
    <property type="entry name" value="Class_I_gatase-like"/>
</dbReference>
<dbReference type="Pfam" id="PF00117">
    <property type="entry name" value="GATase"/>
    <property type="match status" value="1"/>
</dbReference>
<dbReference type="CDD" id="cd01741">
    <property type="entry name" value="GATase1_1"/>
    <property type="match status" value="1"/>
</dbReference>
<dbReference type="SUPFAM" id="SSF52317">
    <property type="entry name" value="Class I glutamine amidotransferase-like"/>
    <property type="match status" value="1"/>
</dbReference>
<sequence>MRIHTLQHVPFEGTGSIGDWAEERGHTVSWTRLFSGEGLPDPGEFDGLIVMGGPMNVYEEERYPWLAPEKVLIRRAIDEGKVVLGICLGAQLIADVLGGRVRKNEDREIGWHPVNLTSEGSKSDLFGLLPEEFFPLSWHGDTFDIPPGAVRMAESGGCANQAFQLGRAIGLQFHLEATAEGIRSLIRYCSDELAGGGRFVQAAEEILAGLETIPEINGLMDRFLDGVERLYGP</sequence>
<dbReference type="KEGG" id="mhi:Mhar_0732"/>
<dbReference type="PANTHER" id="PTHR42695">
    <property type="entry name" value="GLUTAMINE AMIDOTRANSFERASE YLR126C-RELATED"/>
    <property type="match status" value="1"/>
</dbReference>
<organism evidence="2 3">
    <name type="scientific">Methanothrix harundinacea (strain 6Ac)</name>
    <name type="common">Methanosaeta harundinacea</name>
    <dbReference type="NCBI Taxonomy" id="1110509"/>
    <lineage>
        <taxon>Archaea</taxon>
        <taxon>Methanobacteriati</taxon>
        <taxon>Methanobacteriota</taxon>
        <taxon>Stenosarchaea group</taxon>
        <taxon>Methanomicrobia</taxon>
        <taxon>Methanotrichales</taxon>
        <taxon>Methanotrichaceae</taxon>
        <taxon>Methanothrix</taxon>
    </lineage>
</organism>
<dbReference type="OrthoDB" id="7388at2157"/>
<dbReference type="PROSITE" id="PS51273">
    <property type="entry name" value="GATASE_TYPE_1"/>
    <property type="match status" value="1"/>
</dbReference>
<dbReference type="STRING" id="1110509.Mhar_0732"/>
<keyword evidence="2" id="KW-0315">Glutamine amidotransferase</keyword>
<name>G7WKS7_METH6</name>